<protein>
    <submittedName>
        <fullName evidence="2">Uncharacterized protein</fullName>
    </submittedName>
</protein>
<feature type="region of interest" description="Disordered" evidence="1">
    <location>
        <begin position="13"/>
        <end position="32"/>
    </location>
</feature>
<sequence length="32" mass="3184">MRPVQLGGHVLPLLPAPSAGHAAPRAGHCSQG</sequence>
<keyword evidence="3" id="KW-1185">Reference proteome</keyword>
<evidence type="ECO:0000313" key="2">
    <source>
        <dbReference type="EMBL" id="MCI79787.1"/>
    </source>
</evidence>
<dbReference type="Proteomes" id="UP000265520">
    <property type="component" value="Unassembled WGS sequence"/>
</dbReference>
<evidence type="ECO:0000256" key="1">
    <source>
        <dbReference type="SAM" id="MobiDB-lite"/>
    </source>
</evidence>
<comment type="caution">
    <text evidence="2">The sequence shown here is derived from an EMBL/GenBank/DDBJ whole genome shotgun (WGS) entry which is preliminary data.</text>
</comment>
<proteinExistence type="predicted"/>
<evidence type="ECO:0000313" key="3">
    <source>
        <dbReference type="Proteomes" id="UP000265520"/>
    </source>
</evidence>
<reference evidence="2 3" key="1">
    <citation type="journal article" date="2018" name="Front. Plant Sci.">
        <title>Red Clover (Trifolium pratense) and Zigzag Clover (T. medium) - A Picture of Genomic Similarities and Differences.</title>
        <authorList>
            <person name="Dluhosova J."/>
            <person name="Istvanek J."/>
            <person name="Nedelnik J."/>
            <person name="Repkova J."/>
        </authorList>
    </citation>
    <scope>NUCLEOTIDE SEQUENCE [LARGE SCALE GENOMIC DNA]</scope>
    <source>
        <strain evidence="3">cv. 10/8</strain>
        <tissue evidence="2">Leaf</tissue>
    </source>
</reference>
<organism evidence="2 3">
    <name type="scientific">Trifolium medium</name>
    <dbReference type="NCBI Taxonomy" id="97028"/>
    <lineage>
        <taxon>Eukaryota</taxon>
        <taxon>Viridiplantae</taxon>
        <taxon>Streptophyta</taxon>
        <taxon>Embryophyta</taxon>
        <taxon>Tracheophyta</taxon>
        <taxon>Spermatophyta</taxon>
        <taxon>Magnoliopsida</taxon>
        <taxon>eudicotyledons</taxon>
        <taxon>Gunneridae</taxon>
        <taxon>Pentapetalae</taxon>
        <taxon>rosids</taxon>
        <taxon>fabids</taxon>
        <taxon>Fabales</taxon>
        <taxon>Fabaceae</taxon>
        <taxon>Papilionoideae</taxon>
        <taxon>50 kb inversion clade</taxon>
        <taxon>NPAAA clade</taxon>
        <taxon>Hologalegina</taxon>
        <taxon>IRL clade</taxon>
        <taxon>Trifolieae</taxon>
        <taxon>Trifolium</taxon>
    </lineage>
</organism>
<dbReference type="EMBL" id="LXQA010981403">
    <property type="protein sequence ID" value="MCI79787.1"/>
    <property type="molecule type" value="Genomic_DNA"/>
</dbReference>
<name>A0A392UVD3_9FABA</name>
<accession>A0A392UVD3</accession>
<dbReference type="AlphaFoldDB" id="A0A392UVD3"/>